<comment type="similarity">
    <text evidence="8 9">Belongs to the TonB-dependent receptor family.</text>
</comment>
<dbReference type="HOGENOM" id="CLU_004317_0_2_10"/>
<dbReference type="Proteomes" id="UP000011058">
    <property type="component" value="Chromosome"/>
</dbReference>
<evidence type="ECO:0000256" key="9">
    <source>
        <dbReference type="RuleBase" id="RU003357"/>
    </source>
</evidence>
<evidence type="ECO:0000259" key="10">
    <source>
        <dbReference type="Pfam" id="PF00593"/>
    </source>
</evidence>
<keyword evidence="4 8" id="KW-0812">Transmembrane</keyword>
<evidence type="ECO:0000256" key="7">
    <source>
        <dbReference type="ARBA" id="ARBA00023237"/>
    </source>
</evidence>
<dbReference type="GO" id="GO:0009279">
    <property type="term" value="C:cell outer membrane"/>
    <property type="evidence" value="ECO:0007669"/>
    <property type="project" value="UniProtKB-SubCell"/>
</dbReference>
<evidence type="ECO:0000256" key="1">
    <source>
        <dbReference type="ARBA" id="ARBA00004571"/>
    </source>
</evidence>
<evidence type="ECO:0000313" key="12">
    <source>
        <dbReference type="EMBL" id="CCG99558.1"/>
    </source>
</evidence>
<feature type="domain" description="TonB-dependent receptor plug" evidence="11">
    <location>
        <begin position="130"/>
        <end position="236"/>
    </location>
</feature>
<accession>I0K605</accession>
<evidence type="ECO:0000256" key="8">
    <source>
        <dbReference type="PROSITE-ProRule" id="PRU01360"/>
    </source>
</evidence>
<dbReference type="STRING" id="1166018.FAES_1548"/>
<dbReference type="InterPro" id="IPR036942">
    <property type="entry name" value="Beta-barrel_TonB_sf"/>
</dbReference>
<keyword evidence="13" id="KW-1185">Reference proteome</keyword>
<keyword evidence="5 9" id="KW-0798">TonB box</keyword>
<evidence type="ECO:0000256" key="3">
    <source>
        <dbReference type="ARBA" id="ARBA00022452"/>
    </source>
</evidence>
<dbReference type="KEGG" id="fae:FAES_1548"/>
<comment type="subcellular location">
    <subcellularLocation>
        <location evidence="1 8">Cell outer membrane</location>
        <topology evidence="1 8">Multi-pass membrane protein</topology>
    </subcellularLocation>
</comment>
<dbReference type="PROSITE" id="PS52016">
    <property type="entry name" value="TONB_DEPENDENT_REC_3"/>
    <property type="match status" value="1"/>
</dbReference>
<dbReference type="InterPro" id="IPR023996">
    <property type="entry name" value="TonB-dep_OMP_SusC/RagA"/>
</dbReference>
<name>I0K605_9BACT</name>
<evidence type="ECO:0000313" key="13">
    <source>
        <dbReference type="Proteomes" id="UP000011058"/>
    </source>
</evidence>
<dbReference type="RefSeq" id="WP_015330657.1">
    <property type="nucleotide sequence ID" value="NC_020054.1"/>
</dbReference>
<dbReference type="Pfam" id="PF00593">
    <property type="entry name" value="TonB_dep_Rec_b-barrel"/>
    <property type="match status" value="1"/>
</dbReference>
<dbReference type="EMBL" id="HE796683">
    <property type="protein sequence ID" value="CCG99558.1"/>
    <property type="molecule type" value="Genomic_DNA"/>
</dbReference>
<protein>
    <submittedName>
        <fullName evidence="12">TonB-dependent receptor plug</fullName>
    </submittedName>
</protein>
<evidence type="ECO:0000256" key="4">
    <source>
        <dbReference type="ARBA" id="ARBA00022692"/>
    </source>
</evidence>
<dbReference type="Gene3D" id="2.170.130.10">
    <property type="entry name" value="TonB-dependent receptor, plug domain"/>
    <property type="match status" value="1"/>
</dbReference>
<dbReference type="InterPro" id="IPR000531">
    <property type="entry name" value="Beta-barrel_TonB"/>
</dbReference>
<reference evidence="12 13" key="1">
    <citation type="journal article" date="2012" name="J. Bacteriol.">
        <title>Genome Sequence of Fibrella aestuarina BUZ 2T, a Filamentous Marine Bacterium.</title>
        <authorList>
            <person name="Filippini M."/>
            <person name="Qi W."/>
            <person name="Blom J."/>
            <person name="Goesmann A."/>
            <person name="Smits T.H."/>
            <person name="Bagheri H.C."/>
        </authorList>
    </citation>
    <scope>NUCLEOTIDE SEQUENCE [LARGE SCALE GENOMIC DNA]</scope>
    <source>
        <strain evidence="13">BUZ 2T</strain>
    </source>
</reference>
<keyword evidence="12" id="KW-0675">Receptor</keyword>
<dbReference type="Pfam" id="PF13715">
    <property type="entry name" value="CarbopepD_reg_2"/>
    <property type="match status" value="1"/>
</dbReference>
<evidence type="ECO:0000256" key="5">
    <source>
        <dbReference type="ARBA" id="ARBA00023077"/>
    </source>
</evidence>
<dbReference type="InterPro" id="IPR023997">
    <property type="entry name" value="TonB-dep_OMP_SusC/RagA_CS"/>
</dbReference>
<dbReference type="InterPro" id="IPR012910">
    <property type="entry name" value="Plug_dom"/>
</dbReference>
<proteinExistence type="inferred from homology"/>
<dbReference type="AlphaFoldDB" id="I0K605"/>
<feature type="domain" description="TonB-dependent receptor-like beta-barrel" evidence="10">
    <location>
        <begin position="425"/>
        <end position="998"/>
    </location>
</feature>
<keyword evidence="2 8" id="KW-0813">Transport</keyword>
<keyword evidence="7 8" id="KW-0998">Cell outer membrane</keyword>
<dbReference type="Gene3D" id="2.60.40.1120">
    <property type="entry name" value="Carboxypeptidase-like, regulatory domain"/>
    <property type="match status" value="1"/>
</dbReference>
<dbReference type="SUPFAM" id="SSF56935">
    <property type="entry name" value="Porins"/>
    <property type="match status" value="1"/>
</dbReference>
<gene>
    <name evidence="12" type="primary">cirA1</name>
    <name evidence="12" type="ORF">FAES_1548</name>
</gene>
<keyword evidence="3 8" id="KW-1134">Transmembrane beta strand</keyword>
<dbReference type="eggNOG" id="COG4771">
    <property type="taxonomic scope" value="Bacteria"/>
</dbReference>
<dbReference type="InterPro" id="IPR008969">
    <property type="entry name" value="CarboxyPept-like_regulatory"/>
</dbReference>
<dbReference type="Gene3D" id="2.40.170.20">
    <property type="entry name" value="TonB-dependent receptor, beta-barrel domain"/>
    <property type="match status" value="1"/>
</dbReference>
<evidence type="ECO:0000256" key="2">
    <source>
        <dbReference type="ARBA" id="ARBA00022448"/>
    </source>
</evidence>
<dbReference type="SUPFAM" id="SSF49464">
    <property type="entry name" value="Carboxypeptidase regulatory domain-like"/>
    <property type="match status" value="1"/>
</dbReference>
<dbReference type="OrthoDB" id="9768177at2"/>
<sequence>MNEDVPRRRWDRLFLSILFSLVLYCPGLLAQSGDRTISGTVRDEKGQGLPGVNVVIKGSQKGASTDVDGNYRITVADRTDGQTTILQFSFIGYVSQEVPIGSQSTVDVQLKEEAQSLTEVVVVGYGAQKKSDLTGAVSTVSAKEISRLPLIGVDQALQGKAPGVRVTQNTGAPGEGVSVRIRGTGSINDNNPLYIVDGIPTKDAFSILTPSDIESITILKDASSSAIYGARAANGVVLITTKKGAVGSTRISFNAYTGLQQHGRLIPMANTDEYVRIYNEAANNDNAEFTNPSLFRKLITPEIQATLPNTDWQKEIFRVAPINNYQLSFSGGTASSRYLISGSYFDQQGIVLNSGYRRYSLKANIDADVAGFIKIGTNLNLTYGERDIVPSSGDGYGGNGGSVVRYALFRTPAIPVYDPTTGNFSDLPARTDLFGDGYNPVGLALKQDNKERQYRAFGNLYGQFQLGKNLIFRTDGGLDLGILNRKRFNENWGTNGRINSPATLTENIGTSTNLTWNNTLNYLKQFGDGHDLSVLVGTEAIRNVGRDLTGSDRAFIDQDPNLRYLGRGADPTGRNTYAGDSRWKLFSLFGRVNYNYKGKYLASANFRRDGSSRFPADNRYANFYSGSLGWNIDQEDFFRALQPTMSILKLRASIGQLGNQEIGNYPYASIVTQGFNYPFGESPAQQPGYTVTSRGNTNVKWETSTQTDVGLDMGFLNNRLQATIDYFLKQTSDILLPVPVPRSGGTAGAPYVNAGRVQNQGVELEITYRNRVRELNYDINANVSYIKNKVLSLGNGQPIPGGRIDNGVFATLTEQGYPIGSFYLLTQDGIFQNQADIFTSAFQGNDIRPGDVKFRDLNNDGVINQLDRSHVGSPIPPLVYGATANLQWRNIDLSVFVQGVSGNQVYYQVATDIEGFYRSFNVTKRVVDEHWTGEGTSNTQPRVSWRGATNNKLPSTRFLEDGSFTRIKNVQIGYSLPASLVRKWRMTSARIYLSGQNLLTFTKYPGMDPEQQSSDNLNNEQFRGDVAVGIDWGTYPISRIYTLGINVNF</sequence>
<evidence type="ECO:0000259" key="11">
    <source>
        <dbReference type="Pfam" id="PF07715"/>
    </source>
</evidence>
<dbReference type="InterPro" id="IPR037066">
    <property type="entry name" value="Plug_dom_sf"/>
</dbReference>
<keyword evidence="6 8" id="KW-0472">Membrane</keyword>
<organism evidence="12 13">
    <name type="scientific">Fibrella aestuarina BUZ 2</name>
    <dbReference type="NCBI Taxonomy" id="1166018"/>
    <lineage>
        <taxon>Bacteria</taxon>
        <taxon>Pseudomonadati</taxon>
        <taxon>Bacteroidota</taxon>
        <taxon>Cytophagia</taxon>
        <taxon>Cytophagales</taxon>
        <taxon>Spirosomataceae</taxon>
        <taxon>Fibrella</taxon>
    </lineage>
</organism>
<dbReference type="PATRIC" id="fig|1166018.3.peg.3283"/>
<dbReference type="eggNOG" id="COG4206">
    <property type="taxonomic scope" value="Bacteria"/>
</dbReference>
<dbReference type="NCBIfam" id="TIGR04056">
    <property type="entry name" value="OMP_RagA_SusC"/>
    <property type="match status" value="1"/>
</dbReference>
<dbReference type="NCBIfam" id="TIGR04057">
    <property type="entry name" value="SusC_RagA_signa"/>
    <property type="match status" value="1"/>
</dbReference>
<evidence type="ECO:0000256" key="6">
    <source>
        <dbReference type="ARBA" id="ARBA00023136"/>
    </source>
</evidence>
<dbReference type="FunFam" id="2.170.130.10:FF:000008">
    <property type="entry name" value="SusC/RagA family TonB-linked outer membrane protein"/>
    <property type="match status" value="1"/>
</dbReference>
<dbReference type="Pfam" id="PF07715">
    <property type="entry name" value="Plug"/>
    <property type="match status" value="1"/>
</dbReference>
<dbReference type="InterPro" id="IPR039426">
    <property type="entry name" value="TonB-dep_rcpt-like"/>
</dbReference>